<dbReference type="GO" id="GO:1990077">
    <property type="term" value="C:primosome complex"/>
    <property type="evidence" value="ECO:0007669"/>
    <property type="project" value="UniProtKB-KW"/>
</dbReference>
<keyword evidence="11 12" id="KW-0804">Transcription</keyword>
<feature type="zinc finger region" description="CHC2-type" evidence="12">
    <location>
        <begin position="41"/>
        <end position="65"/>
    </location>
</feature>
<dbReference type="Pfam" id="PF08275">
    <property type="entry name" value="DNAG_N"/>
    <property type="match status" value="1"/>
</dbReference>
<evidence type="ECO:0000256" key="2">
    <source>
        <dbReference type="ARBA" id="ARBA00022515"/>
    </source>
</evidence>
<dbReference type="PANTHER" id="PTHR30313:SF2">
    <property type="entry name" value="DNA PRIMASE"/>
    <property type="match status" value="1"/>
</dbReference>
<dbReference type="GO" id="GO:0003899">
    <property type="term" value="F:DNA-directed RNA polymerase activity"/>
    <property type="evidence" value="ECO:0007669"/>
    <property type="project" value="UniProtKB-UniRule"/>
</dbReference>
<evidence type="ECO:0000256" key="5">
    <source>
        <dbReference type="ARBA" id="ARBA00022705"/>
    </source>
</evidence>
<dbReference type="CDD" id="cd03364">
    <property type="entry name" value="TOPRIM_DnaG_primases"/>
    <property type="match status" value="1"/>
</dbReference>
<protein>
    <recommendedName>
        <fullName evidence="12">DNA primase</fullName>
        <ecNumber evidence="12">2.7.7.101</ecNumber>
    </recommendedName>
</protein>
<dbReference type="SMART" id="SM00400">
    <property type="entry name" value="ZnF_CHCC"/>
    <property type="match status" value="1"/>
</dbReference>
<evidence type="ECO:0000256" key="1">
    <source>
        <dbReference type="ARBA" id="ARBA00022478"/>
    </source>
</evidence>
<dbReference type="InterPro" id="IPR006171">
    <property type="entry name" value="TOPRIM_dom"/>
</dbReference>
<dbReference type="GO" id="GO:0003677">
    <property type="term" value="F:DNA binding"/>
    <property type="evidence" value="ECO:0007669"/>
    <property type="project" value="UniProtKB-KW"/>
</dbReference>
<evidence type="ECO:0000256" key="6">
    <source>
        <dbReference type="ARBA" id="ARBA00022723"/>
    </source>
</evidence>
<dbReference type="HAMAP" id="MF_00974">
    <property type="entry name" value="DNA_primase_DnaG"/>
    <property type="match status" value="1"/>
</dbReference>
<evidence type="ECO:0000256" key="11">
    <source>
        <dbReference type="ARBA" id="ARBA00023163"/>
    </source>
</evidence>
<feature type="region of interest" description="Disordered" evidence="13">
    <location>
        <begin position="696"/>
        <end position="774"/>
    </location>
</feature>
<name>A0A524RRK3_9CHRO</name>
<keyword evidence="6 12" id="KW-0479">Metal-binding</keyword>
<dbReference type="SUPFAM" id="SSF56731">
    <property type="entry name" value="DNA primase core"/>
    <property type="match status" value="1"/>
</dbReference>
<keyword evidence="4 12" id="KW-0548">Nucleotidyltransferase</keyword>
<evidence type="ECO:0000256" key="12">
    <source>
        <dbReference type="HAMAP-Rule" id="MF_00974"/>
    </source>
</evidence>
<feature type="compositionally biased region" description="Polar residues" evidence="13">
    <location>
        <begin position="721"/>
        <end position="730"/>
    </location>
</feature>
<dbReference type="GO" id="GO:0008270">
    <property type="term" value="F:zinc ion binding"/>
    <property type="evidence" value="ECO:0007669"/>
    <property type="project" value="UniProtKB-UniRule"/>
</dbReference>
<dbReference type="InterPro" id="IPR050219">
    <property type="entry name" value="DnaG_primase"/>
</dbReference>
<dbReference type="GO" id="GO:0006269">
    <property type="term" value="P:DNA replication, synthesis of primer"/>
    <property type="evidence" value="ECO:0007669"/>
    <property type="project" value="UniProtKB-UniRule"/>
</dbReference>
<dbReference type="GO" id="GO:0000428">
    <property type="term" value="C:DNA-directed RNA polymerase complex"/>
    <property type="evidence" value="ECO:0007669"/>
    <property type="project" value="UniProtKB-KW"/>
</dbReference>
<dbReference type="SUPFAM" id="SSF57783">
    <property type="entry name" value="Zinc beta-ribbon"/>
    <property type="match status" value="1"/>
</dbReference>
<evidence type="ECO:0000256" key="13">
    <source>
        <dbReference type="SAM" id="MobiDB-lite"/>
    </source>
</evidence>
<dbReference type="Gene3D" id="3.90.980.10">
    <property type="entry name" value="DNA primase, catalytic core, N-terminal domain"/>
    <property type="match status" value="1"/>
</dbReference>
<dbReference type="InterPro" id="IPR036977">
    <property type="entry name" value="DNA_primase_Znf_CHC2"/>
</dbReference>
<comment type="catalytic activity">
    <reaction evidence="12">
        <text>ssDNA + n NTP = ssDNA/pppN(pN)n-1 hybrid + (n-1) diphosphate.</text>
        <dbReference type="EC" id="2.7.7.101"/>
    </reaction>
</comment>
<dbReference type="FunFam" id="3.90.580.10:FF:000001">
    <property type="entry name" value="DNA primase"/>
    <property type="match status" value="1"/>
</dbReference>
<keyword evidence="8 12" id="KW-0862">Zinc</keyword>
<evidence type="ECO:0000256" key="9">
    <source>
        <dbReference type="ARBA" id="ARBA00022842"/>
    </source>
</evidence>
<dbReference type="SMART" id="SM00493">
    <property type="entry name" value="TOPRIM"/>
    <property type="match status" value="1"/>
</dbReference>
<keyword evidence="10 12" id="KW-0238">DNA-binding</keyword>
<organism evidence="15 16">
    <name type="scientific">Aphanocapsa feldmannii 277cI</name>
    <dbReference type="NCBI Taxonomy" id="2507554"/>
    <lineage>
        <taxon>Bacteria</taxon>
        <taxon>Bacillati</taxon>
        <taxon>Cyanobacteriota</taxon>
        <taxon>Cyanophyceae</taxon>
        <taxon>Oscillatoriophycideae</taxon>
        <taxon>Chroococcales</taxon>
        <taxon>Microcystaceae</taxon>
        <taxon>Aphanocapsa</taxon>
    </lineage>
</organism>
<dbReference type="EMBL" id="SRMN01000181">
    <property type="protein sequence ID" value="TGH18626.1"/>
    <property type="molecule type" value="Genomic_DNA"/>
</dbReference>
<evidence type="ECO:0000256" key="4">
    <source>
        <dbReference type="ARBA" id="ARBA00022695"/>
    </source>
</evidence>
<comment type="similarity">
    <text evidence="12">Belongs to the DnaG primase family.</text>
</comment>
<evidence type="ECO:0000259" key="14">
    <source>
        <dbReference type="PROSITE" id="PS50880"/>
    </source>
</evidence>
<keyword evidence="9" id="KW-0460">Magnesium</keyword>
<keyword evidence="5 12" id="KW-0235">DNA replication</keyword>
<evidence type="ECO:0000313" key="15">
    <source>
        <dbReference type="EMBL" id="TGH18626.1"/>
    </source>
</evidence>
<accession>A0A524RRK3</accession>
<dbReference type="Gene3D" id="3.90.580.10">
    <property type="entry name" value="Zinc finger, CHC2-type domain"/>
    <property type="match status" value="1"/>
</dbReference>
<dbReference type="Pfam" id="PF01807">
    <property type="entry name" value="Zn_ribbon_DnaG"/>
    <property type="match status" value="1"/>
</dbReference>
<dbReference type="InterPro" id="IPR034151">
    <property type="entry name" value="TOPRIM_DnaG_bac"/>
</dbReference>
<dbReference type="InterPro" id="IPR006295">
    <property type="entry name" value="DNA_primase_DnaG"/>
</dbReference>
<evidence type="ECO:0000313" key="16">
    <source>
        <dbReference type="Proteomes" id="UP000315454"/>
    </source>
</evidence>
<dbReference type="InterPro" id="IPR037068">
    <property type="entry name" value="DNA_primase_core_N_sf"/>
</dbReference>
<dbReference type="NCBIfam" id="TIGR01391">
    <property type="entry name" value="dnaG"/>
    <property type="match status" value="1"/>
</dbReference>
<dbReference type="InterPro" id="IPR030846">
    <property type="entry name" value="DnaG_bac"/>
</dbReference>
<dbReference type="AlphaFoldDB" id="A0A524RRK3"/>
<comment type="domain">
    <text evidence="12">Contains an N-terminal zinc-binding domain, a central core domain that contains the primase activity, and a C-terminal DnaB-binding domain.</text>
</comment>
<sequence>MAQPRLHPRTVDSVKERADIVDVVGEHVVLRKRGREFVGLCPFHNDKSPSLTVSPAKQFYYCFSCGAGGNSIKFLMELNRSRFTEVVMQLAGRYQVAVETLEGPHQDRLRQELSRRETLYRVLALASGWFHANLKATQGIEARHYLLEQRGLDQASVDRFELGYAPPQWDGLLCHLQQVEGCTARDLEAAGLVVPRKGGEGFYDRFRHRLMVPIRDKQGRIIGFGGRSLDGSEPKYLNSPETEVFDKGSTLFGFDKAADAIRRADRAVVVEGYFDVIALHRAGVGHAVAALGTALSSRQITQLCRVTSSKRIVLNFDADDAGARAAQRAIGEVEHLALQGQLELRVLHLPAGQDPDEFLTHQGAAAYEQLLAAAPLWLDWQIEQLLIGRDLSRNDHFQQELLGKLPQTAVRSRYLQQVAERLAGGQARLALQLEEDLRQQVRGQRWHGRSHRYEAPGDGGVRQKAEAQVLQLYLHCPQQRVRIRARLRSCELEEFGIHAHRRLWAAICRIEEDILGAGLLEALTADGLERQPEGAELLPMPLLDPSLQAHGQCLASLNLRELLDDLLLPDDGDLLALVLALLKPTETQRLNLSRPLLMLRSATALLERQRSAKRCRHLIDAWSSQQVETLERCMAALLEDPSGQGDDPEAQIDSLFQQLNADALRFQALYYSERRYIDSLDQQRRASCREALTSATLATAQGSHSSGMTTPPLGSRRPGGLTSSRPTALATTAGLRVWRSGRGTTSQRRRFPFGAERDRHAHAGERRSALHPCS</sequence>
<dbReference type="GO" id="GO:0005737">
    <property type="term" value="C:cytoplasm"/>
    <property type="evidence" value="ECO:0007669"/>
    <property type="project" value="TreeGrafter"/>
</dbReference>
<dbReference type="Pfam" id="PF13155">
    <property type="entry name" value="Toprim_2"/>
    <property type="match status" value="1"/>
</dbReference>
<comment type="cofactor">
    <cofactor evidence="12">
        <name>Zn(2+)</name>
        <dbReference type="ChEBI" id="CHEBI:29105"/>
    </cofactor>
    <text evidence="12">Binds 1 zinc ion per monomer.</text>
</comment>
<keyword evidence="3 12" id="KW-0808">Transferase</keyword>
<evidence type="ECO:0000256" key="7">
    <source>
        <dbReference type="ARBA" id="ARBA00022771"/>
    </source>
</evidence>
<proteinExistence type="inferred from homology"/>
<comment type="caution">
    <text evidence="15">The sequence shown here is derived from an EMBL/GenBank/DDBJ whole genome shotgun (WGS) entry which is preliminary data.</text>
</comment>
<comment type="subunit">
    <text evidence="12">Monomer. Interacts with DnaB.</text>
</comment>
<evidence type="ECO:0000256" key="3">
    <source>
        <dbReference type="ARBA" id="ARBA00022679"/>
    </source>
</evidence>
<dbReference type="InterPro" id="IPR002694">
    <property type="entry name" value="Znf_CHC2"/>
</dbReference>
<evidence type="ECO:0000256" key="10">
    <source>
        <dbReference type="ARBA" id="ARBA00023125"/>
    </source>
</evidence>
<dbReference type="EC" id="2.7.7.101" evidence="12"/>
<feature type="domain" description="Toprim" evidence="14">
    <location>
        <begin position="265"/>
        <end position="350"/>
    </location>
</feature>
<keyword evidence="2 12" id="KW-0639">Primosome</keyword>
<dbReference type="Proteomes" id="UP000315454">
    <property type="component" value="Unassembled WGS sequence"/>
</dbReference>
<gene>
    <name evidence="12" type="primary">dnaG</name>
    <name evidence="15" type="ORF">ERJ68_09030</name>
</gene>
<dbReference type="PROSITE" id="PS50880">
    <property type="entry name" value="TOPRIM"/>
    <property type="match status" value="1"/>
</dbReference>
<feature type="compositionally biased region" description="Polar residues" evidence="13">
    <location>
        <begin position="696"/>
        <end position="709"/>
    </location>
</feature>
<dbReference type="PANTHER" id="PTHR30313">
    <property type="entry name" value="DNA PRIMASE"/>
    <property type="match status" value="1"/>
</dbReference>
<dbReference type="Gene3D" id="3.40.1360.10">
    <property type="match status" value="1"/>
</dbReference>
<comment type="function">
    <text evidence="12">RNA polymerase that catalyzes the synthesis of short RNA molecules used as primers for DNA polymerase during DNA replication.</text>
</comment>
<feature type="compositionally biased region" description="Basic and acidic residues" evidence="13">
    <location>
        <begin position="755"/>
        <end position="768"/>
    </location>
</feature>
<dbReference type="InterPro" id="IPR013264">
    <property type="entry name" value="DNAG_N"/>
</dbReference>
<keyword evidence="7 12" id="KW-0863">Zinc-finger</keyword>
<evidence type="ECO:0000256" key="8">
    <source>
        <dbReference type="ARBA" id="ARBA00022833"/>
    </source>
</evidence>
<dbReference type="FunFam" id="3.90.980.10:FF:000001">
    <property type="entry name" value="DNA primase"/>
    <property type="match status" value="1"/>
</dbReference>
<keyword evidence="1 12" id="KW-0240">DNA-directed RNA polymerase</keyword>
<reference evidence="15 16" key="1">
    <citation type="journal article" date="2019" name="mSystems">
        <title>Life at home and on the roam: Genomic adaptions reflect the dual lifestyle of an intracellular, facultative symbiont.</title>
        <authorList>
            <person name="Burgsdorf I."/>
        </authorList>
    </citation>
    <scope>NUCLEOTIDE SEQUENCE [LARGE SCALE GENOMIC DNA]</scope>
    <source>
        <strain evidence="15">277cI</strain>
    </source>
</reference>
<dbReference type="FunFam" id="3.40.1360.10:FF:000002">
    <property type="entry name" value="DNA primase"/>
    <property type="match status" value="1"/>
</dbReference>